<sequence>MKTNKNEQALDTNYSENGEVTIIINGHSYSLLDLLQMESVPVNDPIYGDVEEIILPTESE</sequence>
<dbReference type="RefSeq" id="WP_089746481.1">
    <property type="nucleotide sequence ID" value="NZ_FOGF01000013.1"/>
</dbReference>
<name>A0A1H9KEM3_9LACT</name>
<dbReference type="EMBL" id="FOGF01000013">
    <property type="protein sequence ID" value="SEQ97594.1"/>
    <property type="molecule type" value="Genomic_DNA"/>
</dbReference>
<keyword evidence="2" id="KW-1185">Reference proteome</keyword>
<accession>A0A1H9KEM3</accession>
<organism evidence="1 2">
    <name type="scientific">Granulicatella balaenopterae</name>
    <dbReference type="NCBI Taxonomy" id="137733"/>
    <lineage>
        <taxon>Bacteria</taxon>
        <taxon>Bacillati</taxon>
        <taxon>Bacillota</taxon>
        <taxon>Bacilli</taxon>
        <taxon>Lactobacillales</taxon>
        <taxon>Carnobacteriaceae</taxon>
        <taxon>Granulicatella</taxon>
    </lineage>
</organism>
<evidence type="ECO:0000313" key="1">
    <source>
        <dbReference type="EMBL" id="SEQ97594.1"/>
    </source>
</evidence>
<protein>
    <submittedName>
        <fullName evidence="1">Uncharacterized protein</fullName>
    </submittedName>
</protein>
<reference evidence="1 2" key="1">
    <citation type="submission" date="2016-10" db="EMBL/GenBank/DDBJ databases">
        <authorList>
            <person name="de Groot N.N."/>
        </authorList>
    </citation>
    <scope>NUCLEOTIDE SEQUENCE [LARGE SCALE GENOMIC DNA]</scope>
    <source>
        <strain evidence="1 2">DSM 15827</strain>
    </source>
</reference>
<gene>
    <name evidence="1" type="ORF">SAMN05421767_11323</name>
</gene>
<dbReference type="Proteomes" id="UP000198556">
    <property type="component" value="Unassembled WGS sequence"/>
</dbReference>
<evidence type="ECO:0000313" key="2">
    <source>
        <dbReference type="Proteomes" id="UP000198556"/>
    </source>
</evidence>
<proteinExistence type="predicted"/>
<dbReference type="AlphaFoldDB" id="A0A1H9KEM3"/>